<dbReference type="AlphaFoldDB" id="A0A9P8LZI2"/>
<protein>
    <submittedName>
        <fullName evidence="1">Uncharacterized protein</fullName>
    </submittedName>
</protein>
<dbReference type="EMBL" id="AUWU02000001">
    <property type="protein sequence ID" value="KAH0577178.1"/>
    <property type="molecule type" value="Genomic_DNA"/>
</dbReference>
<proteinExistence type="predicted"/>
<keyword evidence="2" id="KW-1185">Reference proteome</keyword>
<accession>A0A9P8LZI2</accession>
<name>A0A9P8LZI2_9EUKA</name>
<sequence length="158" mass="18296">MLKMNTRTLTKSLRPNFSVTFGKNASPQLYKIPQFLSFKQLLIENAQDESLEISEGSLPRIELETLPDDDNIPDSELSDFAELISSQLKQLEKAKERPETPRQRLRHLLGTAKDEVECLLKAVDQIDVLLERLDKKVRKFIQRQDKLHQTAQYYLDAV</sequence>
<evidence type="ECO:0000313" key="1">
    <source>
        <dbReference type="EMBL" id="KAH0577178.1"/>
    </source>
</evidence>
<reference evidence="1 2" key="1">
    <citation type="journal article" date="2014" name="PLoS Genet.">
        <title>The Genome of Spironucleus salmonicida Highlights a Fish Pathogen Adapted to Fluctuating Environments.</title>
        <authorList>
            <person name="Xu F."/>
            <person name="Jerlstrom-Hultqvist J."/>
            <person name="Einarsson E."/>
            <person name="Astvaldsson A."/>
            <person name="Svard S.G."/>
            <person name="Andersson J.O."/>
        </authorList>
    </citation>
    <scope>NUCLEOTIDE SEQUENCE [LARGE SCALE GENOMIC DNA]</scope>
    <source>
        <strain evidence="1 2">ATCC 50377</strain>
    </source>
</reference>
<dbReference type="RefSeq" id="XP_067767951.1">
    <property type="nucleotide sequence ID" value="XM_067904469.1"/>
</dbReference>
<dbReference type="GeneID" id="94294552"/>
<evidence type="ECO:0000313" key="2">
    <source>
        <dbReference type="Proteomes" id="UP000018208"/>
    </source>
</evidence>
<organism evidence="1 2">
    <name type="scientific">Spironucleus salmonicida</name>
    <dbReference type="NCBI Taxonomy" id="348837"/>
    <lineage>
        <taxon>Eukaryota</taxon>
        <taxon>Metamonada</taxon>
        <taxon>Diplomonadida</taxon>
        <taxon>Hexamitidae</taxon>
        <taxon>Hexamitinae</taxon>
        <taxon>Spironucleus</taxon>
    </lineage>
</organism>
<dbReference type="Proteomes" id="UP000018208">
    <property type="component" value="Unassembled WGS sequence"/>
</dbReference>
<comment type="caution">
    <text evidence="1">The sequence shown here is derived from an EMBL/GenBank/DDBJ whole genome shotgun (WGS) entry which is preliminary data.</text>
</comment>
<dbReference type="KEGG" id="ssao:94294552"/>
<gene>
    <name evidence="1" type="ORF">SS50377_20529</name>
</gene>